<keyword evidence="2" id="KW-1185">Reference proteome</keyword>
<accession>A0ACC5NU76</accession>
<evidence type="ECO:0000313" key="1">
    <source>
        <dbReference type="EMBL" id="MBB5338146.1"/>
    </source>
</evidence>
<evidence type="ECO:0000313" key="2">
    <source>
        <dbReference type="Proteomes" id="UP000569005"/>
    </source>
</evidence>
<dbReference type="Proteomes" id="UP000569005">
    <property type="component" value="Unassembled WGS sequence"/>
</dbReference>
<dbReference type="EMBL" id="JACHEA010000001">
    <property type="protein sequence ID" value="MBB5338146.1"/>
    <property type="molecule type" value="Genomic_DNA"/>
</dbReference>
<reference evidence="1" key="1">
    <citation type="submission" date="2020-08" db="EMBL/GenBank/DDBJ databases">
        <title>Genomic Encyclopedia of Type Strains, Phase IV (KMG-V): Genome sequencing to study the core and pangenomes of soil and plant-associated prokaryotes.</title>
        <authorList>
            <person name="Whitman W."/>
        </authorList>
    </citation>
    <scope>NUCLEOTIDE SEQUENCE</scope>
    <source>
        <strain evidence="1">M8UP15</strain>
    </source>
</reference>
<gene>
    <name evidence="1" type="ORF">HDF13_000479</name>
</gene>
<comment type="caution">
    <text evidence="1">The sequence shown here is derived from an EMBL/GenBank/DDBJ whole genome shotgun (WGS) entry which is preliminary data.</text>
</comment>
<protein>
    <submittedName>
        <fullName evidence="1">Uncharacterized protein</fullName>
    </submittedName>
</protein>
<name>A0ACC5NU76_9BACT</name>
<proteinExistence type="predicted"/>
<sequence>MHKLSAGLYILEQCKETQQNLFFISLMSM</sequence>
<organism evidence="1 2">
    <name type="scientific">Tunturiibacter gelidiferens</name>
    <dbReference type="NCBI Taxonomy" id="3069689"/>
    <lineage>
        <taxon>Bacteria</taxon>
        <taxon>Pseudomonadati</taxon>
        <taxon>Acidobacteriota</taxon>
        <taxon>Terriglobia</taxon>
        <taxon>Terriglobales</taxon>
        <taxon>Acidobacteriaceae</taxon>
        <taxon>Tunturiibacter</taxon>
    </lineage>
</organism>